<comment type="caution">
    <text evidence="1">The sequence shown here is derived from an EMBL/GenBank/DDBJ whole genome shotgun (WGS) entry which is preliminary data.</text>
</comment>
<proteinExistence type="predicted"/>
<protein>
    <recommendedName>
        <fullName evidence="3">Terpene synthase</fullName>
    </recommendedName>
</protein>
<dbReference type="EMBL" id="BSTJ01000001">
    <property type="protein sequence ID" value="GLY71785.1"/>
    <property type="molecule type" value="Genomic_DNA"/>
</dbReference>
<dbReference type="Proteomes" id="UP001165135">
    <property type="component" value="Unassembled WGS sequence"/>
</dbReference>
<evidence type="ECO:0000313" key="2">
    <source>
        <dbReference type="Proteomes" id="UP001165135"/>
    </source>
</evidence>
<dbReference type="InterPro" id="IPR008949">
    <property type="entry name" value="Isoprenoid_synthase_dom_sf"/>
</dbReference>
<gene>
    <name evidence="1" type="ORF">Airi01_000520</name>
</gene>
<organism evidence="1 2">
    <name type="scientific">Actinoallomurus iriomotensis</name>
    <dbReference type="NCBI Taxonomy" id="478107"/>
    <lineage>
        <taxon>Bacteria</taxon>
        <taxon>Bacillati</taxon>
        <taxon>Actinomycetota</taxon>
        <taxon>Actinomycetes</taxon>
        <taxon>Streptosporangiales</taxon>
        <taxon>Thermomonosporaceae</taxon>
        <taxon>Actinoallomurus</taxon>
    </lineage>
</organism>
<dbReference type="Pfam" id="PF19086">
    <property type="entry name" value="Terpene_syn_C_2"/>
    <property type="match status" value="1"/>
</dbReference>
<name>A0A9W6RD81_9ACTN</name>
<accession>A0A9W6RD81</accession>
<evidence type="ECO:0008006" key="3">
    <source>
        <dbReference type="Google" id="ProtNLM"/>
    </source>
</evidence>
<dbReference type="RefSeq" id="WP_285616715.1">
    <property type="nucleotide sequence ID" value="NZ_BSTJ01000001.1"/>
</dbReference>
<reference evidence="1" key="1">
    <citation type="submission" date="2023-03" db="EMBL/GenBank/DDBJ databases">
        <title>Actinoallomurus iriomotensis NBRC 103681.</title>
        <authorList>
            <person name="Ichikawa N."/>
            <person name="Sato H."/>
            <person name="Tonouchi N."/>
        </authorList>
    </citation>
    <scope>NUCLEOTIDE SEQUENCE</scope>
    <source>
        <strain evidence="1">NBRC 103681</strain>
    </source>
</reference>
<sequence>MTSSVARRDGLDTAEARGKICAVAMECLRDMQDCVSAYPALFSARPLGATVFSGVALAHAFGSPDATAKELRMATRFTLWGFAADWLLDYVASSAEEINAIVAGCARVGRGGAPDPDMPLECLLAELRDELAARPHWSELRRVWAEHLDRYLSANAREWTWKTAHAAGDGAALPTFEQYLANADNIGASLVNVSHWTYTDAVATAEEMDRLAEVSAQAQQALRLLNDLASHARDVEWGDLNSLMLGLGPAEVTRRAEELIARCDEMCEELALRFPEPAAYLRRQVGHNVGFYGTTDYWGTR</sequence>
<dbReference type="AlphaFoldDB" id="A0A9W6RD81"/>
<dbReference type="SUPFAM" id="SSF48576">
    <property type="entry name" value="Terpenoid synthases"/>
    <property type="match status" value="1"/>
</dbReference>
<dbReference type="Gene3D" id="1.10.600.10">
    <property type="entry name" value="Farnesyl Diphosphate Synthase"/>
    <property type="match status" value="1"/>
</dbReference>
<evidence type="ECO:0000313" key="1">
    <source>
        <dbReference type="EMBL" id="GLY71785.1"/>
    </source>
</evidence>